<evidence type="ECO:0000313" key="1">
    <source>
        <dbReference type="EMBL" id="KAE9408691.1"/>
    </source>
</evidence>
<name>A0A6A4IDP2_9AGAR</name>
<accession>A0A6A4IDP2</accession>
<keyword evidence="2" id="KW-1185">Reference proteome</keyword>
<dbReference type="Proteomes" id="UP000799118">
    <property type="component" value="Unassembled WGS sequence"/>
</dbReference>
<sequence length="59" mass="6580">MPHENSFSDSDGCSLTPDQRKHFANFTSFAYISKPTCTRTVTWFFIAGRIGGGDYGTRV</sequence>
<gene>
    <name evidence="1" type="ORF">BT96DRAFT_913824</name>
</gene>
<reference evidence="1" key="1">
    <citation type="journal article" date="2019" name="Environ. Microbiol.">
        <title>Fungal ecological strategies reflected in gene transcription - a case study of two litter decomposers.</title>
        <authorList>
            <person name="Barbi F."/>
            <person name="Kohler A."/>
            <person name="Barry K."/>
            <person name="Baskaran P."/>
            <person name="Daum C."/>
            <person name="Fauchery L."/>
            <person name="Ihrmark K."/>
            <person name="Kuo A."/>
            <person name="LaButti K."/>
            <person name="Lipzen A."/>
            <person name="Morin E."/>
            <person name="Grigoriev I.V."/>
            <person name="Henrissat B."/>
            <person name="Lindahl B."/>
            <person name="Martin F."/>
        </authorList>
    </citation>
    <scope>NUCLEOTIDE SEQUENCE</scope>
    <source>
        <strain evidence="1">JB14</strain>
    </source>
</reference>
<organism evidence="1 2">
    <name type="scientific">Gymnopus androsaceus JB14</name>
    <dbReference type="NCBI Taxonomy" id="1447944"/>
    <lineage>
        <taxon>Eukaryota</taxon>
        <taxon>Fungi</taxon>
        <taxon>Dikarya</taxon>
        <taxon>Basidiomycota</taxon>
        <taxon>Agaricomycotina</taxon>
        <taxon>Agaricomycetes</taxon>
        <taxon>Agaricomycetidae</taxon>
        <taxon>Agaricales</taxon>
        <taxon>Marasmiineae</taxon>
        <taxon>Omphalotaceae</taxon>
        <taxon>Gymnopus</taxon>
    </lineage>
</organism>
<dbReference type="EMBL" id="ML769390">
    <property type="protein sequence ID" value="KAE9408691.1"/>
    <property type="molecule type" value="Genomic_DNA"/>
</dbReference>
<evidence type="ECO:0000313" key="2">
    <source>
        <dbReference type="Proteomes" id="UP000799118"/>
    </source>
</evidence>
<proteinExistence type="predicted"/>
<dbReference type="AlphaFoldDB" id="A0A6A4IDP2"/>
<protein>
    <submittedName>
        <fullName evidence="1">Uncharacterized protein</fullName>
    </submittedName>
</protein>